<dbReference type="InterPro" id="IPR003115">
    <property type="entry name" value="ParB_N"/>
</dbReference>
<dbReference type="Gene3D" id="3.90.1530.10">
    <property type="entry name" value="Conserved hypothetical protein from pyrococcus furiosus pfu- 392566-001, ParB domain"/>
    <property type="match status" value="1"/>
</dbReference>
<name>A0A402CZI7_9BACT</name>
<evidence type="ECO:0000313" key="3">
    <source>
        <dbReference type="Proteomes" id="UP000287394"/>
    </source>
</evidence>
<dbReference type="KEGG" id="ccot:CCAX7_14640"/>
<keyword evidence="3" id="KW-1185">Reference proteome</keyword>
<dbReference type="EMBL" id="AP025739">
    <property type="protein sequence ID" value="BDI29413.1"/>
    <property type="molecule type" value="Genomic_DNA"/>
</dbReference>
<organism evidence="2 3">
    <name type="scientific">Capsulimonas corticalis</name>
    <dbReference type="NCBI Taxonomy" id="2219043"/>
    <lineage>
        <taxon>Bacteria</taxon>
        <taxon>Bacillati</taxon>
        <taxon>Armatimonadota</taxon>
        <taxon>Armatimonadia</taxon>
        <taxon>Capsulimonadales</taxon>
        <taxon>Capsulimonadaceae</taxon>
        <taxon>Capsulimonas</taxon>
    </lineage>
</organism>
<accession>A0A402CZI7</accession>
<feature type="domain" description="ParB-like N-terminal" evidence="1">
    <location>
        <begin position="12"/>
        <end position="95"/>
    </location>
</feature>
<reference evidence="2 3" key="1">
    <citation type="journal article" date="2019" name="Int. J. Syst. Evol. Microbiol.">
        <title>Capsulimonas corticalis gen. nov., sp. nov., an aerobic capsulated bacterium, of a novel bacterial order, Capsulimonadales ord. nov., of the class Armatimonadia of the phylum Armatimonadetes.</title>
        <authorList>
            <person name="Li J."/>
            <person name="Kudo C."/>
            <person name="Tonouchi A."/>
        </authorList>
    </citation>
    <scope>NUCLEOTIDE SEQUENCE [LARGE SCALE GENOMIC DNA]</scope>
    <source>
        <strain evidence="2 3">AX-7</strain>
    </source>
</reference>
<dbReference type="InterPro" id="IPR036086">
    <property type="entry name" value="ParB/Sulfiredoxin_sf"/>
</dbReference>
<evidence type="ECO:0000259" key="1">
    <source>
        <dbReference type="SMART" id="SM00470"/>
    </source>
</evidence>
<gene>
    <name evidence="2" type="ORF">CCAX7_14640</name>
</gene>
<dbReference type="AlphaFoldDB" id="A0A402CZI7"/>
<dbReference type="SUPFAM" id="SSF110849">
    <property type="entry name" value="ParB/Sulfiredoxin"/>
    <property type="match status" value="1"/>
</dbReference>
<protein>
    <recommendedName>
        <fullName evidence="1">ParB-like N-terminal domain-containing protein</fullName>
    </recommendedName>
</protein>
<evidence type="ECO:0000313" key="2">
    <source>
        <dbReference type="EMBL" id="BDI29413.1"/>
    </source>
</evidence>
<proteinExistence type="predicted"/>
<dbReference type="OrthoDB" id="9773060at2"/>
<dbReference type="Proteomes" id="UP000287394">
    <property type="component" value="Chromosome"/>
</dbReference>
<dbReference type="Pfam" id="PF02195">
    <property type="entry name" value="ParB_N"/>
    <property type="match status" value="1"/>
</dbReference>
<sequence length="208" mass="22964">MPRHLSDAGDFDMVEIGRLIEHPRNVNQGDYGAIESSMKANGFFGALVVQRSTRFILAGNHRYKVAKGLGYDRLPVMWVDVDDEAALRILLADNRTSRLGTDNEAALAELLSELAQETDEGLEGTGYDGDFLDDLINRLAGLDSPPGAPEPDEESPKRKQLGVFVLCSDEDEQEHVSAKITDIGWNSQRITVDESILSAKPPRARRRS</sequence>
<dbReference type="RefSeq" id="WP_119322699.1">
    <property type="nucleotide sequence ID" value="NZ_AP025739.1"/>
</dbReference>
<dbReference type="SMART" id="SM00470">
    <property type="entry name" value="ParB"/>
    <property type="match status" value="1"/>
</dbReference>